<feature type="region of interest" description="Disordered" evidence="1">
    <location>
        <begin position="125"/>
        <end position="262"/>
    </location>
</feature>
<dbReference type="InterPro" id="IPR043407">
    <property type="entry name" value="Nkap_D1"/>
</dbReference>
<protein>
    <recommendedName>
        <fullName evidence="4">NKAP domain containing 1</fullName>
    </recommendedName>
</protein>
<feature type="compositionally biased region" description="Basic and acidic residues" evidence="1">
    <location>
        <begin position="204"/>
        <end position="223"/>
    </location>
</feature>
<gene>
    <name evidence="2" type="primary">nkapd1</name>
</gene>
<dbReference type="PANTHER" id="PTHR46940:SF1">
    <property type="entry name" value="NKAP DOMAIN CONTAINING 1"/>
    <property type="match status" value="1"/>
</dbReference>
<evidence type="ECO:0000313" key="2">
    <source>
        <dbReference type="Ensembl" id="ENSSANP00000043577.1"/>
    </source>
</evidence>
<dbReference type="Ensembl" id="ENSSANT00000046367.1">
    <property type="protein sequence ID" value="ENSSANP00000043577.1"/>
    <property type="gene ID" value="ENSSANG00000022081.1"/>
</dbReference>
<dbReference type="OrthoDB" id="10055694at2759"/>
<dbReference type="Pfam" id="PF15692">
    <property type="entry name" value="NKAP"/>
    <property type="match status" value="1"/>
</dbReference>
<evidence type="ECO:0000313" key="3">
    <source>
        <dbReference type="Proteomes" id="UP000472260"/>
    </source>
</evidence>
<sequence>MIERFDIMSKVSMGKVLLRNVIRHTDAHNKIQEESEMWKMRDHERQTLSAHFPKHRGGMHCDRYLDGSEGSMRERLGDRRDEMSERDEREARYWTRKLYEFEANDPDRWGHSGFKELYPEEIYSDGEKDCSDSKHRRKKHKNKLDADIEKSSKKSSKKKKKKKEKKRRKTAASGSETCSDEEDTVRRKQRRKGGKSKCRKKEHKNKDRTKDSDTKDSHSDTRTRTHRKRDCPETDTLPEPQRKKRKNWKVANEERSEESSDA</sequence>
<organism evidence="2 3">
    <name type="scientific">Sinocyclocheilus anshuiensis</name>
    <dbReference type="NCBI Taxonomy" id="1608454"/>
    <lineage>
        <taxon>Eukaryota</taxon>
        <taxon>Metazoa</taxon>
        <taxon>Chordata</taxon>
        <taxon>Craniata</taxon>
        <taxon>Vertebrata</taxon>
        <taxon>Euteleostomi</taxon>
        <taxon>Actinopterygii</taxon>
        <taxon>Neopterygii</taxon>
        <taxon>Teleostei</taxon>
        <taxon>Ostariophysi</taxon>
        <taxon>Cypriniformes</taxon>
        <taxon>Cyprinidae</taxon>
        <taxon>Cyprininae</taxon>
        <taxon>Sinocyclocheilus</taxon>
    </lineage>
</organism>
<evidence type="ECO:0008006" key="4">
    <source>
        <dbReference type="Google" id="ProtNLM"/>
    </source>
</evidence>
<feature type="compositionally biased region" description="Basic residues" evidence="1">
    <location>
        <begin position="187"/>
        <end position="203"/>
    </location>
</feature>
<evidence type="ECO:0000256" key="1">
    <source>
        <dbReference type="SAM" id="MobiDB-lite"/>
    </source>
</evidence>
<feature type="region of interest" description="Disordered" evidence="1">
    <location>
        <begin position="64"/>
        <end position="87"/>
    </location>
</feature>
<dbReference type="KEGG" id="sanh:107657245"/>
<keyword evidence="3" id="KW-1185">Reference proteome</keyword>
<name>A0A671NBX7_9TELE</name>
<proteinExistence type="predicted"/>
<feature type="compositionally biased region" description="Basic and acidic residues" evidence="1">
    <location>
        <begin position="251"/>
        <end position="262"/>
    </location>
</feature>
<dbReference type="PANTHER" id="PTHR46940">
    <property type="entry name" value="NKAP DOMAIN-CONTAINING 1"/>
    <property type="match status" value="1"/>
</dbReference>
<reference evidence="2" key="2">
    <citation type="submission" date="2025-09" db="UniProtKB">
        <authorList>
            <consortium name="Ensembl"/>
        </authorList>
    </citation>
    <scope>IDENTIFICATION</scope>
</reference>
<reference evidence="2" key="1">
    <citation type="submission" date="2025-08" db="UniProtKB">
        <authorList>
            <consortium name="Ensembl"/>
        </authorList>
    </citation>
    <scope>IDENTIFICATION</scope>
</reference>
<dbReference type="AlphaFoldDB" id="A0A671NBX7"/>
<feature type="compositionally biased region" description="Basic residues" evidence="1">
    <location>
        <begin position="153"/>
        <end position="170"/>
    </location>
</feature>
<feature type="compositionally biased region" description="Basic and acidic residues" evidence="1">
    <location>
        <begin position="143"/>
        <end position="152"/>
    </location>
</feature>
<accession>A0A671NBX7</accession>
<dbReference type="Proteomes" id="UP000472260">
    <property type="component" value="Unassembled WGS sequence"/>
</dbReference>